<protein>
    <recommendedName>
        <fullName evidence="1">Receptor L-domain domain-containing protein</fullName>
    </recommendedName>
</protein>
<dbReference type="Gene3D" id="3.80.20.20">
    <property type="entry name" value="Receptor L-domain"/>
    <property type="match status" value="1"/>
</dbReference>
<dbReference type="InterPro" id="IPR000494">
    <property type="entry name" value="Rcpt_L-dom"/>
</dbReference>
<organism evidence="2 3">
    <name type="scientific">Tigriopus californicus</name>
    <name type="common">Marine copepod</name>
    <dbReference type="NCBI Taxonomy" id="6832"/>
    <lineage>
        <taxon>Eukaryota</taxon>
        <taxon>Metazoa</taxon>
        <taxon>Ecdysozoa</taxon>
        <taxon>Arthropoda</taxon>
        <taxon>Crustacea</taxon>
        <taxon>Multicrustacea</taxon>
        <taxon>Hexanauplia</taxon>
        <taxon>Copepoda</taxon>
        <taxon>Harpacticoida</taxon>
        <taxon>Harpacticidae</taxon>
        <taxon>Tigriopus</taxon>
    </lineage>
</organism>
<sequence length="101" mass="11737">MNLGPDDYLRKNLSFPELREITDYLLVFKAGRVLSFSTLFPNLAVIRGNKLLGNWALIIFQNENLAEIGLLSPNLNSPWRCQDHRESKPLLCQYRRLEEDC</sequence>
<dbReference type="Pfam" id="PF01030">
    <property type="entry name" value="Recep_L_domain"/>
    <property type="match status" value="1"/>
</dbReference>
<evidence type="ECO:0000259" key="1">
    <source>
        <dbReference type="Pfam" id="PF01030"/>
    </source>
</evidence>
<evidence type="ECO:0000313" key="3">
    <source>
        <dbReference type="Proteomes" id="UP000318571"/>
    </source>
</evidence>
<evidence type="ECO:0000313" key="2">
    <source>
        <dbReference type="EMBL" id="TRY67246.1"/>
    </source>
</evidence>
<dbReference type="Proteomes" id="UP000318571">
    <property type="component" value="Chromosome 4"/>
</dbReference>
<keyword evidence="3" id="KW-1185">Reference proteome</keyword>
<feature type="domain" description="Receptor L-domain" evidence="1">
    <location>
        <begin position="12"/>
        <end position="71"/>
    </location>
</feature>
<reference evidence="2 3" key="1">
    <citation type="journal article" date="2018" name="Nat. Ecol. Evol.">
        <title>Genomic signatures of mitonuclear coevolution across populations of Tigriopus californicus.</title>
        <authorList>
            <person name="Barreto F.S."/>
            <person name="Watson E.T."/>
            <person name="Lima T.G."/>
            <person name="Willett C.S."/>
            <person name="Edmands S."/>
            <person name="Li W."/>
            <person name="Burton R.S."/>
        </authorList>
    </citation>
    <scope>NUCLEOTIDE SEQUENCE [LARGE SCALE GENOMIC DNA]</scope>
    <source>
        <strain evidence="2 3">San Diego</strain>
    </source>
</reference>
<name>A0A553NP95_TIGCA</name>
<gene>
    <name evidence="2" type="ORF">TCAL_16954</name>
</gene>
<dbReference type="SUPFAM" id="SSF52058">
    <property type="entry name" value="L domain-like"/>
    <property type="match status" value="1"/>
</dbReference>
<comment type="caution">
    <text evidence="2">The sequence shown here is derived from an EMBL/GenBank/DDBJ whole genome shotgun (WGS) entry which is preliminary data.</text>
</comment>
<dbReference type="STRING" id="6832.A0A553NP95"/>
<dbReference type="EMBL" id="VCGU01000011">
    <property type="protein sequence ID" value="TRY67246.1"/>
    <property type="molecule type" value="Genomic_DNA"/>
</dbReference>
<accession>A0A553NP95</accession>
<proteinExistence type="predicted"/>
<dbReference type="AlphaFoldDB" id="A0A553NP95"/>
<dbReference type="InterPro" id="IPR036941">
    <property type="entry name" value="Rcpt_L-dom_sf"/>
</dbReference>